<name>B7EIL8_ORYSJ</name>
<protein>
    <submittedName>
        <fullName evidence="1">cDNA clone:J023069B08, full insert sequence</fullName>
    </submittedName>
</protein>
<dbReference type="EMBL" id="AK070927">
    <property type="protein sequence ID" value="BAG92215.1"/>
    <property type="molecule type" value="mRNA"/>
</dbReference>
<reference evidence="1" key="1">
    <citation type="journal article" date="2003" name="Science">
        <title>Collection, Mapping, and Annotation of Over 28,000 cDNA Clones from japonica Rice.</title>
        <authorList>
            <person name="Kikuchi S."/>
            <person name="Satoh K."/>
            <person name="Nagata T."/>
            <person name="Kawagashira N."/>
            <person name="Doi K."/>
            <person name="Kishimoto N."/>
            <person name="Yazaki J."/>
            <person name="Ishikawa M."/>
            <person name="Yamada H."/>
            <person name="Ooka H."/>
            <person name="Hotta I."/>
            <person name="Kojima K."/>
            <person name="Namiki T."/>
            <person name="Ohneda E."/>
            <person name="Yahagi W."/>
            <person name="Suzuki K."/>
            <person name="Li C."/>
            <person name="Ohtsuki K."/>
            <person name="Shishiki T."/>
            <person name="Otomo Y."/>
            <person name="Murakami K."/>
            <person name="Iida Y."/>
            <person name="Sugano S."/>
            <person name="Fujimura T."/>
            <person name="Suzuki Y."/>
            <person name="Tsunoda Y."/>
            <person name="Kurosaki T."/>
            <person name="Kodama T."/>
            <person name="Masuda H."/>
            <person name="Kobayashi M."/>
            <person name="Xie Q."/>
            <person name="Lu M."/>
            <person name="Narikawa R."/>
            <person name="Sugiyama A."/>
            <person name="Mizuno K."/>
            <person name="Yokomizo S."/>
            <person name="Niikura J."/>
            <person name="Ikeda R."/>
            <person name="Ishibiki J."/>
            <person name="Kawamata M."/>
            <person name="Yoshimura A."/>
            <person name="Miura J."/>
            <person name="Kusumegi T."/>
            <person name="Oka M."/>
            <person name="Ryu R."/>
            <person name="Ueda M."/>
            <person name="Matsubara K."/>
            <person name="Kawai J."/>
            <person name="Carninci P."/>
            <person name="Adachi J."/>
            <person name="Aizawa K."/>
            <person name="Arakawa T."/>
            <person name="Fukuda S."/>
            <person name="Hara A."/>
            <person name="Hashidume W."/>
            <person name="Hayatsu N."/>
            <person name="Imotani K."/>
            <person name="Ishii Y."/>
            <person name="Itoh M."/>
            <person name="Kagawa I."/>
            <person name="Kondo S."/>
            <person name="Konno H."/>
            <person name="Miyazaki A."/>
            <person name="Osato N."/>
            <person name="Ota Y."/>
            <person name="Saito R."/>
            <person name="Sasaki D."/>
            <person name="Sato K."/>
            <person name="Shibata K."/>
            <person name="Shinagawa A."/>
            <person name="Shiraki T."/>
            <person name="Yoshino M."/>
            <person name="Hayashizaki Y."/>
        </authorList>
    </citation>
    <scope>NUCLEOTIDE SEQUENCE</scope>
</reference>
<evidence type="ECO:0000313" key="1">
    <source>
        <dbReference type="EMBL" id="BAG92215.1"/>
    </source>
</evidence>
<accession>B7EIL8</accession>
<proteinExistence type="evidence at transcript level"/>
<dbReference type="AlphaFoldDB" id="B7EIL8"/>
<organism evidence="1">
    <name type="scientific">Oryza sativa subsp. japonica</name>
    <name type="common">Rice</name>
    <dbReference type="NCBI Taxonomy" id="39947"/>
    <lineage>
        <taxon>Eukaryota</taxon>
        <taxon>Viridiplantae</taxon>
        <taxon>Streptophyta</taxon>
        <taxon>Embryophyta</taxon>
        <taxon>Tracheophyta</taxon>
        <taxon>Spermatophyta</taxon>
        <taxon>Magnoliopsida</taxon>
        <taxon>Liliopsida</taxon>
        <taxon>Poales</taxon>
        <taxon>Poaceae</taxon>
        <taxon>BOP clade</taxon>
        <taxon>Oryzoideae</taxon>
        <taxon>Oryzeae</taxon>
        <taxon>Oryzinae</taxon>
        <taxon>Oryza</taxon>
        <taxon>Oryza sativa</taxon>
    </lineage>
</organism>
<sequence>MSSGSTHRGEEKEKNIRYPCCTNVGSIWVGHAKEDKLCEYFLVMKSGQPLINITLLVNSVFIVNK</sequence>